<sequence length="232" mass="25401">MTPLTLWSQEKKITSCTQPRTFLVGVIARKNRPMRRDLCSQRLGDIMKVAKDLVVSLAYQVRTEDGVLVDESPVSAPLDYLHGHGSLISGLENALENHVAGDKFEVHIPANDAYGQYDDNLVQRVPKDVFMGVDELQVGMRFLAETDQGPVPVEITEVEDEHVVVDGNHMLAGQNLNFNVEVVAIREATPEELAHGHVHGADGHHHDHDHDHDHGHDHGQGGCGTGGCGCSH</sequence>
<dbReference type="PANTHER" id="PTHR47861">
    <property type="entry name" value="FKBP-TYPE PEPTIDYL-PROLYL CIS-TRANS ISOMERASE SLYD"/>
    <property type="match status" value="1"/>
</dbReference>
<evidence type="ECO:0000256" key="10">
    <source>
        <dbReference type="ARBA" id="ARBA00037071"/>
    </source>
</evidence>
<dbReference type="Gene3D" id="2.40.10.330">
    <property type="match status" value="1"/>
</dbReference>
<dbReference type="FunFam" id="2.40.10.330:FF:000001">
    <property type="entry name" value="Peptidyl-prolyl cis-trans isomerase"/>
    <property type="match status" value="1"/>
</dbReference>
<keyword evidence="8" id="KW-0143">Chaperone</keyword>
<dbReference type="InterPro" id="IPR046357">
    <property type="entry name" value="PPIase_dom_sf"/>
</dbReference>
<evidence type="ECO:0000256" key="2">
    <source>
        <dbReference type="ARBA" id="ARBA00004496"/>
    </source>
</evidence>
<keyword evidence="7 11" id="KW-0697">Rotamase</keyword>
<dbReference type="eggNOG" id="COG1047">
    <property type="taxonomic scope" value="Bacteria"/>
</dbReference>
<feature type="domain" description="PPIase FKBP-type" evidence="14">
    <location>
        <begin position="52"/>
        <end position="141"/>
    </location>
</feature>
<evidence type="ECO:0000256" key="9">
    <source>
        <dbReference type="ARBA" id="ARBA00023235"/>
    </source>
</evidence>
<evidence type="ECO:0000256" key="3">
    <source>
        <dbReference type="ARBA" id="ARBA00006577"/>
    </source>
</evidence>
<dbReference type="HOGENOM" id="CLU_098197_1_0_6"/>
<dbReference type="EMBL" id="CP001875">
    <property type="protein sequence ID" value="ADD78805.1"/>
    <property type="molecule type" value="Genomic_DNA"/>
</dbReference>
<accession>D4GCJ4</accession>
<dbReference type="Proteomes" id="UP000001702">
    <property type="component" value="Chromosome"/>
</dbReference>
<protein>
    <recommendedName>
        <fullName evidence="12">Peptidyl-prolyl cis-trans isomerase</fullName>
        <ecNumber evidence="12">5.2.1.8</ecNumber>
    </recommendedName>
</protein>
<dbReference type="KEGG" id="pam:PANA_3638"/>
<dbReference type="STRING" id="706191.PANA_3638"/>
<keyword evidence="16" id="KW-1185">Reference proteome</keyword>
<dbReference type="Gene3D" id="3.10.50.40">
    <property type="match status" value="1"/>
</dbReference>
<dbReference type="GO" id="GO:0003755">
    <property type="term" value="F:peptidyl-prolyl cis-trans isomerase activity"/>
    <property type="evidence" value="ECO:0007669"/>
    <property type="project" value="UniProtKB-UniRule"/>
</dbReference>
<keyword evidence="5" id="KW-0533">Nickel</keyword>
<evidence type="ECO:0000256" key="5">
    <source>
        <dbReference type="ARBA" id="ARBA00022596"/>
    </source>
</evidence>
<evidence type="ECO:0000256" key="6">
    <source>
        <dbReference type="ARBA" id="ARBA00022723"/>
    </source>
</evidence>
<dbReference type="PROSITE" id="PS50059">
    <property type="entry name" value="FKBP_PPIASE"/>
    <property type="match status" value="1"/>
</dbReference>
<dbReference type="PANTHER" id="PTHR47861:SF3">
    <property type="entry name" value="FKBP-TYPE PEPTIDYL-PROLYL CIS-TRANS ISOMERASE SLYD"/>
    <property type="match status" value="1"/>
</dbReference>
<keyword evidence="9 11" id="KW-0413">Isomerase</keyword>
<gene>
    <name evidence="15" type="primary">slyD</name>
    <name evidence="15" type="ordered locus">PANA_3638</name>
</gene>
<organism evidence="15 16">
    <name type="scientific">Pantoea ananatis (strain LMG 20103)</name>
    <dbReference type="NCBI Taxonomy" id="706191"/>
    <lineage>
        <taxon>Bacteria</taxon>
        <taxon>Pseudomonadati</taxon>
        <taxon>Pseudomonadota</taxon>
        <taxon>Gammaproteobacteria</taxon>
        <taxon>Enterobacterales</taxon>
        <taxon>Erwiniaceae</taxon>
        <taxon>Pantoea</taxon>
    </lineage>
</organism>
<dbReference type="InterPro" id="IPR048261">
    <property type="entry name" value="SlpA/SlyD-like_ins_sf"/>
</dbReference>
<comment type="catalytic activity">
    <reaction evidence="1 11 12">
        <text>[protein]-peptidylproline (omega=180) = [protein]-peptidylproline (omega=0)</text>
        <dbReference type="Rhea" id="RHEA:16237"/>
        <dbReference type="Rhea" id="RHEA-COMP:10747"/>
        <dbReference type="Rhea" id="RHEA-COMP:10748"/>
        <dbReference type="ChEBI" id="CHEBI:83833"/>
        <dbReference type="ChEBI" id="CHEBI:83834"/>
        <dbReference type="EC" id="5.2.1.8"/>
    </reaction>
</comment>
<evidence type="ECO:0000256" key="12">
    <source>
        <dbReference type="RuleBase" id="RU003915"/>
    </source>
</evidence>
<dbReference type="AlphaFoldDB" id="D4GCJ4"/>
<evidence type="ECO:0000259" key="14">
    <source>
        <dbReference type="PROSITE" id="PS50059"/>
    </source>
</evidence>
<comment type="function">
    <text evidence="10">Also involved in hydrogenase metallocenter assembly, probably by participating in the nickel insertion step. This function in hydrogenase biosynthesis requires chaperone activity and the presence of the metal-binding domain, but not PPIase activity.</text>
</comment>
<comment type="similarity">
    <text evidence="3 12">Belongs to the FKBP-type PPIase family.</text>
</comment>
<evidence type="ECO:0000313" key="15">
    <source>
        <dbReference type="EMBL" id="ADD78805.1"/>
    </source>
</evidence>
<feature type="region of interest" description="Disordered" evidence="13">
    <location>
        <begin position="197"/>
        <end position="222"/>
    </location>
</feature>
<dbReference type="SUPFAM" id="SSF54534">
    <property type="entry name" value="FKBP-like"/>
    <property type="match status" value="1"/>
</dbReference>
<evidence type="ECO:0000256" key="8">
    <source>
        <dbReference type="ARBA" id="ARBA00023186"/>
    </source>
</evidence>
<dbReference type="GO" id="GO:0042026">
    <property type="term" value="P:protein refolding"/>
    <property type="evidence" value="ECO:0007669"/>
    <property type="project" value="UniProtKB-ARBA"/>
</dbReference>
<evidence type="ECO:0000256" key="11">
    <source>
        <dbReference type="PROSITE-ProRule" id="PRU00277"/>
    </source>
</evidence>
<keyword evidence="4" id="KW-0963">Cytoplasm</keyword>
<dbReference type="NCBIfam" id="NF008008">
    <property type="entry name" value="PRK10737.1"/>
    <property type="match status" value="1"/>
</dbReference>
<dbReference type="GO" id="GO:0005737">
    <property type="term" value="C:cytoplasm"/>
    <property type="evidence" value="ECO:0007669"/>
    <property type="project" value="UniProtKB-SubCell"/>
</dbReference>
<feature type="compositionally biased region" description="Basic and acidic residues" evidence="13">
    <location>
        <begin position="197"/>
        <end position="219"/>
    </location>
</feature>
<evidence type="ECO:0000256" key="7">
    <source>
        <dbReference type="ARBA" id="ARBA00023110"/>
    </source>
</evidence>
<reference evidence="15 16" key="1">
    <citation type="journal article" date="2010" name="J. Bacteriol.">
        <title>Genome sequence of Pantoea ananatis LMG20103, the causative agent of Eucalyptus blight and dieback.</title>
        <authorList>
            <person name="De Maayer P."/>
            <person name="Chan W.Y."/>
            <person name="Venter S.N."/>
            <person name="Toth I.K."/>
            <person name="Birch P.R."/>
            <person name="Joubert F."/>
            <person name="Coutinho T.A."/>
        </authorList>
    </citation>
    <scope>NUCLEOTIDE SEQUENCE [LARGE SCALE GENOMIC DNA]</scope>
    <source>
        <strain evidence="15 16">LMG 20103</strain>
    </source>
</reference>
<comment type="subcellular location">
    <subcellularLocation>
        <location evidence="2">Cytoplasm</location>
    </subcellularLocation>
</comment>
<proteinExistence type="inferred from homology"/>
<dbReference type="GO" id="GO:0046872">
    <property type="term" value="F:metal ion binding"/>
    <property type="evidence" value="ECO:0007669"/>
    <property type="project" value="UniProtKB-KW"/>
</dbReference>
<dbReference type="Pfam" id="PF00254">
    <property type="entry name" value="FKBP_C"/>
    <property type="match status" value="1"/>
</dbReference>
<evidence type="ECO:0000256" key="1">
    <source>
        <dbReference type="ARBA" id="ARBA00000971"/>
    </source>
</evidence>
<evidence type="ECO:0000313" key="16">
    <source>
        <dbReference type="Proteomes" id="UP000001702"/>
    </source>
</evidence>
<name>D4GCJ4_PANAM</name>
<evidence type="ECO:0000256" key="4">
    <source>
        <dbReference type="ARBA" id="ARBA00022490"/>
    </source>
</evidence>
<dbReference type="InterPro" id="IPR001179">
    <property type="entry name" value="PPIase_FKBP_dom"/>
</dbReference>
<evidence type="ECO:0000256" key="13">
    <source>
        <dbReference type="SAM" id="MobiDB-lite"/>
    </source>
</evidence>
<keyword evidence="6" id="KW-0479">Metal-binding</keyword>
<dbReference type="EC" id="5.2.1.8" evidence="12"/>